<comment type="similarity">
    <text evidence="5">Belongs to the TatC family.</text>
</comment>
<keyword evidence="5" id="KW-0811">Translocation</keyword>
<accession>A0A6I1ECE2</accession>
<feature type="transmembrane region" description="Helical" evidence="5">
    <location>
        <begin position="87"/>
        <end position="106"/>
    </location>
</feature>
<dbReference type="GO" id="GO:0065002">
    <property type="term" value="P:intracellular protein transmembrane transport"/>
    <property type="evidence" value="ECO:0007669"/>
    <property type="project" value="TreeGrafter"/>
</dbReference>
<comment type="subunit">
    <text evidence="5">The Tat system comprises two distinct complexes: a TatABC complex, containing multiple copies of TatA, TatB and TatC subunits, and a separate TatA complex, containing only TatA subunits. Substrates initially bind to the TatABC complex, which probably triggers association of the separate TatA complex to form the active translocon.</text>
</comment>
<evidence type="ECO:0000313" key="8">
    <source>
        <dbReference type="Proteomes" id="UP000430564"/>
    </source>
</evidence>
<keyword evidence="5" id="KW-0653">Protein transport</keyword>
<keyword evidence="4 5" id="KW-0472">Membrane</keyword>
<evidence type="ECO:0000313" key="9">
    <source>
        <dbReference type="Proteomes" id="UP000469462"/>
    </source>
</evidence>
<dbReference type="Pfam" id="PF00902">
    <property type="entry name" value="TatC"/>
    <property type="match status" value="1"/>
</dbReference>
<reference evidence="8 9" key="1">
    <citation type="submission" date="2019-10" db="EMBL/GenBank/DDBJ databases">
        <title>Genome diversity of Sutterella seckii.</title>
        <authorList>
            <person name="Chaplin A.V."/>
            <person name="Sokolova S.R."/>
            <person name="Mosin K.A."/>
            <person name="Ivanova E.L."/>
            <person name="Kochetkova T.O."/>
            <person name="Goltsov A.Y."/>
            <person name="Trofimov D.Y."/>
            <person name="Efimov B.A."/>
        </authorList>
    </citation>
    <scope>NUCLEOTIDE SEQUENCE [LARGE SCALE GENOMIC DNA]</scope>
    <source>
        <strain evidence="6 9">ASD3426</strain>
        <strain evidence="7 8">ASD393</strain>
    </source>
</reference>
<evidence type="ECO:0000256" key="5">
    <source>
        <dbReference type="HAMAP-Rule" id="MF_00902"/>
    </source>
</evidence>
<dbReference type="NCBIfam" id="TIGR00945">
    <property type="entry name" value="tatC"/>
    <property type="match status" value="1"/>
</dbReference>
<keyword evidence="9" id="KW-1185">Reference proteome</keyword>
<name>A0A6I1ECE2_9BURK</name>
<feature type="transmembrane region" description="Helical" evidence="5">
    <location>
        <begin position="203"/>
        <end position="221"/>
    </location>
</feature>
<feature type="transmembrane region" description="Helical" evidence="5">
    <location>
        <begin position="165"/>
        <end position="191"/>
    </location>
</feature>
<comment type="function">
    <text evidence="5">Part of the twin-arginine translocation (Tat) system that transports large folded proteins containing a characteristic twin-arginine motif in their signal peptide across membranes. Together with TatB, TatC is part of a receptor directly interacting with Tat signal peptides.</text>
</comment>
<dbReference type="EMBL" id="WEHW01000034">
    <property type="protein sequence ID" value="KAB7650584.1"/>
    <property type="molecule type" value="Genomic_DNA"/>
</dbReference>
<dbReference type="Proteomes" id="UP000430564">
    <property type="component" value="Unassembled WGS sequence"/>
</dbReference>
<organism evidence="7 8">
    <name type="scientific">Sutterella seckii</name>
    <dbReference type="NCBI Taxonomy" id="1944635"/>
    <lineage>
        <taxon>Bacteria</taxon>
        <taxon>Pseudomonadati</taxon>
        <taxon>Pseudomonadota</taxon>
        <taxon>Betaproteobacteria</taxon>
        <taxon>Burkholderiales</taxon>
        <taxon>Sutterellaceae</taxon>
        <taxon>Sutterella</taxon>
    </lineage>
</organism>
<dbReference type="GO" id="GO:0009977">
    <property type="term" value="F:proton motive force dependent protein transmembrane transporter activity"/>
    <property type="evidence" value="ECO:0007669"/>
    <property type="project" value="TreeGrafter"/>
</dbReference>
<keyword evidence="3 5" id="KW-1133">Transmembrane helix</keyword>
<dbReference type="InterPro" id="IPR002033">
    <property type="entry name" value="TatC"/>
</dbReference>
<dbReference type="RefSeq" id="WP_139688442.1">
    <property type="nucleotide sequence ID" value="NZ_WEHW01000034.1"/>
</dbReference>
<feature type="transmembrane region" description="Helical" evidence="5">
    <location>
        <begin position="118"/>
        <end position="145"/>
    </location>
</feature>
<keyword evidence="5" id="KW-0813">Transport</keyword>
<dbReference type="PANTHER" id="PTHR30371:SF0">
    <property type="entry name" value="SEC-INDEPENDENT PROTEIN TRANSLOCASE PROTEIN TATC, CHLOROPLASTIC-RELATED"/>
    <property type="match status" value="1"/>
</dbReference>
<protein>
    <recommendedName>
        <fullName evidence="5">Sec-independent protein translocase protein TatC</fullName>
    </recommendedName>
</protein>
<dbReference type="PRINTS" id="PR01840">
    <property type="entry name" value="TATCFAMILY"/>
</dbReference>
<dbReference type="OrthoDB" id="9777044at2"/>
<keyword evidence="5" id="KW-1003">Cell membrane</keyword>
<proteinExistence type="inferred from homology"/>
<evidence type="ECO:0000256" key="3">
    <source>
        <dbReference type="ARBA" id="ARBA00022989"/>
    </source>
</evidence>
<comment type="caution">
    <text evidence="7">The sequence shown here is derived from an EMBL/GenBank/DDBJ whole genome shotgun (WGS) entry which is preliminary data.</text>
</comment>
<dbReference type="PANTHER" id="PTHR30371">
    <property type="entry name" value="SEC-INDEPENDENT PROTEIN TRANSLOCASE PROTEIN TATC"/>
    <property type="match status" value="1"/>
</dbReference>
<sequence>MTDQKPVLEAPDDPANEQPLVAHLIELRNRLMKSVIAIVVVFACLSPFMKQIFDYLSQPLMVALPQGAKLLATGVVAPFFVPLKVTLFLAFLIALPIVLYQIWAYVAPALYRSEKRLALPVLISSIVMFAVGMAYCYFIVFRMVFQFIAGFSPDSVNFAPDIDSYFSFVLTMFLAFGLTFEVPIFVVVLNRVGFASCTKLKKARPYVIVGAFVIAAIFTPPDALSQILLALPLVVLYQVGIWCVQAFGKTDDEVEEMKEKKAEEDAEG</sequence>
<keyword evidence="2 5" id="KW-0812">Transmembrane</keyword>
<dbReference type="EMBL" id="WEHX01000004">
    <property type="protein sequence ID" value="KAB7662859.1"/>
    <property type="molecule type" value="Genomic_DNA"/>
</dbReference>
<evidence type="ECO:0000256" key="2">
    <source>
        <dbReference type="ARBA" id="ARBA00022692"/>
    </source>
</evidence>
<comment type="subcellular location">
    <subcellularLocation>
        <location evidence="5">Cell membrane</location>
        <topology evidence="5">Multi-pass membrane protein</topology>
    </subcellularLocation>
    <subcellularLocation>
        <location evidence="1">Membrane</location>
        <topology evidence="1">Multi-pass membrane protein</topology>
    </subcellularLocation>
</comment>
<feature type="transmembrane region" description="Helical" evidence="5">
    <location>
        <begin position="227"/>
        <end position="248"/>
    </location>
</feature>
<evidence type="ECO:0000256" key="1">
    <source>
        <dbReference type="ARBA" id="ARBA00004141"/>
    </source>
</evidence>
<dbReference type="GO" id="GO:0033281">
    <property type="term" value="C:TAT protein transport complex"/>
    <property type="evidence" value="ECO:0007669"/>
    <property type="project" value="UniProtKB-UniRule"/>
</dbReference>
<evidence type="ECO:0000313" key="6">
    <source>
        <dbReference type="EMBL" id="KAB7650584.1"/>
    </source>
</evidence>
<dbReference type="GO" id="GO:0043953">
    <property type="term" value="P:protein transport by the Tat complex"/>
    <property type="evidence" value="ECO:0007669"/>
    <property type="project" value="UniProtKB-UniRule"/>
</dbReference>
<evidence type="ECO:0000256" key="4">
    <source>
        <dbReference type="ARBA" id="ARBA00023136"/>
    </source>
</evidence>
<dbReference type="AlphaFoldDB" id="A0A6I1ECE2"/>
<dbReference type="HAMAP" id="MF_00902">
    <property type="entry name" value="TatC"/>
    <property type="match status" value="1"/>
</dbReference>
<feature type="transmembrane region" description="Helical" evidence="5">
    <location>
        <begin position="31"/>
        <end position="48"/>
    </location>
</feature>
<gene>
    <name evidence="5 7" type="primary">tatC</name>
    <name evidence="7" type="ORF">GBM95_01940</name>
    <name evidence="6" type="ORF">GBM96_08495</name>
</gene>
<evidence type="ECO:0000313" key="7">
    <source>
        <dbReference type="EMBL" id="KAB7662859.1"/>
    </source>
</evidence>
<dbReference type="Proteomes" id="UP000469462">
    <property type="component" value="Unassembled WGS sequence"/>
</dbReference>